<dbReference type="PANTHER" id="PTHR40640">
    <property type="entry name" value="ANCHORED GLYCOPROTEIN, PUTATIVE (AFU_ORTHOLOGUE AFUA_8G04860)-RELATED"/>
    <property type="match status" value="1"/>
</dbReference>
<organism evidence="2 3">
    <name type="scientific">Microthyrium microscopicum</name>
    <dbReference type="NCBI Taxonomy" id="703497"/>
    <lineage>
        <taxon>Eukaryota</taxon>
        <taxon>Fungi</taxon>
        <taxon>Dikarya</taxon>
        <taxon>Ascomycota</taxon>
        <taxon>Pezizomycotina</taxon>
        <taxon>Dothideomycetes</taxon>
        <taxon>Dothideomycetes incertae sedis</taxon>
        <taxon>Microthyriales</taxon>
        <taxon>Microthyriaceae</taxon>
        <taxon>Microthyrium</taxon>
    </lineage>
</organism>
<keyword evidence="3" id="KW-1185">Reference proteome</keyword>
<dbReference type="OrthoDB" id="4991875at2759"/>
<feature type="chain" id="PRO_5025495465" description="GPI anchored protein" evidence="1">
    <location>
        <begin position="19"/>
        <end position="225"/>
    </location>
</feature>
<evidence type="ECO:0000313" key="3">
    <source>
        <dbReference type="Proteomes" id="UP000799302"/>
    </source>
</evidence>
<feature type="signal peptide" evidence="1">
    <location>
        <begin position="1"/>
        <end position="18"/>
    </location>
</feature>
<accession>A0A6A6URV2</accession>
<keyword evidence="1" id="KW-0732">Signal</keyword>
<proteinExistence type="predicted"/>
<protein>
    <recommendedName>
        <fullName evidence="4">GPI anchored protein</fullName>
    </recommendedName>
</protein>
<name>A0A6A6URV2_9PEZI</name>
<reference evidence="2" key="1">
    <citation type="journal article" date="2020" name="Stud. Mycol.">
        <title>101 Dothideomycetes genomes: a test case for predicting lifestyles and emergence of pathogens.</title>
        <authorList>
            <person name="Haridas S."/>
            <person name="Albert R."/>
            <person name="Binder M."/>
            <person name="Bloem J."/>
            <person name="Labutti K."/>
            <person name="Salamov A."/>
            <person name="Andreopoulos B."/>
            <person name="Baker S."/>
            <person name="Barry K."/>
            <person name="Bills G."/>
            <person name="Bluhm B."/>
            <person name="Cannon C."/>
            <person name="Castanera R."/>
            <person name="Culley D."/>
            <person name="Daum C."/>
            <person name="Ezra D."/>
            <person name="Gonzalez J."/>
            <person name="Henrissat B."/>
            <person name="Kuo A."/>
            <person name="Liang C."/>
            <person name="Lipzen A."/>
            <person name="Lutzoni F."/>
            <person name="Magnuson J."/>
            <person name="Mondo S."/>
            <person name="Nolan M."/>
            <person name="Ohm R."/>
            <person name="Pangilinan J."/>
            <person name="Park H.-J."/>
            <person name="Ramirez L."/>
            <person name="Alfaro M."/>
            <person name="Sun H."/>
            <person name="Tritt A."/>
            <person name="Yoshinaga Y."/>
            <person name="Zwiers L.-H."/>
            <person name="Turgeon B."/>
            <person name="Goodwin S."/>
            <person name="Spatafora J."/>
            <person name="Crous P."/>
            <person name="Grigoriev I."/>
        </authorList>
    </citation>
    <scope>NUCLEOTIDE SEQUENCE</scope>
    <source>
        <strain evidence="2">CBS 115976</strain>
    </source>
</reference>
<gene>
    <name evidence="2" type="ORF">BT63DRAFT_420254</name>
</gene>
<evidence type="ECO:0000256" key="1">
    <source>
        <dbReference type="SAM" id="SignalP"/>
    </source>
</evidence>
<dbReference type="PANTHER" id="PTHR40640:SF1">
    <property type="entry name" value="ANCHORED GLYCOPROTEIN, PUTATIVE (AFU_ORTHOLOGUE AFUA_8G04860)-RELATED"/>
    <property type="match status" value="1"/>
</dbReference>
<sequence>MPSTLLTTLLSLAALSSAQTITSTASRGSLFSSTTSSSSFSPTGPTTTLSIFFPDADQFPIVGSVISANPSVTAYSINCPPNTDASDCGLGPGANVTVSNKSTWIISMVEEGEFTASINCVLPSSSGASGQVVCTESFGGSGANDPGVTTSTVDAASATLMPVTITGGLDKLATGTSASSSGAKATGAAASGNSTGATGMAASGSVAWTWSAVGLVSVAAVMASL</sequence>
<evidence type="ECO:0000313" key="2">
    <source>
        <dbReference type="EMBL" id="KAF2675015.1"/>
    </source>
</evidence>
<dbReference type="Proteomes" id="UP000799302">
    <property type="component" value="Unassembled WGS sequence"/>
</dbReference>
<dbReference type="AlphaFoldDB" id="A0A6A6URV2"/>
<evidence type="ECO:0008006" key="4">
    <source>
        <dbReference type="Google" id="ProtNLM"/>
    </source>
</evidence>
<dbReference type="EMBL" id="MU004230">
    <property type="protein sequence ID" value="KAF2675015.1"/>
    <property type="molecule type" value="Genomic_DNA"/>
</dbReference>